<sequence>MEKGNLLFLPEEAAQAKAEGERLNSDRLAAPLRTLRTAENLLSNRQRIWKTLSIAKISLWALEFEYLLDYLHQNTRVE</sequence>
<name>K9X5M9_9NOST</name>
<organism evidence="1 2">
    <name type="scientific">Cylindrospermum stagnale PCC 7417</name>
    <dbReference type="NCBI Taxonomy" id="56107"/>
    <lineage>
        <taxon>Bacteria</taxon>
        <taxon>Bacillati</taxon>
        <taxon>Cyanobacteriota</taxon>
        <taxon>Cyanophyceae</taxon>
        <taxon>Nostocales</taxon>
        <taxon>Nostocaceae</taxon>
        <taxon>Cylindrospermum</taxon>
    </lineage>
</organism>
<dbReference type="HOGENOM" id="CLU_2616114_0_0_3"/>
<gene>
    <name evidence="1" type="ORF">Cylst_5796</name>
</gene>
<evidence type="ECO:0000313" key="1">
    <source>
        <dbReference type="EMBL" id="AFZ27788.1"/>
    </source>
</evidence>
<dbReference type="EMBL" id="CP003642">
    <property type="protein sequence ID" value="AFZ27788.1"/>
    <property type="molecule type" value="Genomic_DNA"/>
</dbReference>
<reference evidence="1 2" key="1">
    <citation type="submission" date="2012-06" db="EMBL/GenBank/DDBJ databases">
        <title>Finished chromosome of genome of Cylindrospermum stagnale PCC 7417.</title>
        <authorList>
            <consortium name="US DOE Joint Genome Institute"/>
            <person name="Gugger M."/>
            <person name="Coursin T."/>
            <person name="Rippka R."/>
            <person name="Tandeau De Marsac N."/>
            <person name="Huntemann M."/>
            <person name="Wei C.-L."/>
            <person name="Han J."/>
            <person name="Detter J.C."/>
            <person name="Han C."/>
            <person name="Tapia R."/>
            <person name="Chen A."/>
            <person name="Kyrpides N."/>
            <person name="Mavromatis K."/>
            <person name="Markowitz V."/>
            <person name="Szeto E."/>
            <person name="Ivanova N."/>
            <person name="Pagani I."/>
            <person name="Pati A."/>
            <person name="Goodwin L."/>
            <person name="Nordberg H.P."/>
            <person name="Cantor M.N."/>
            <person name="Hua S.X."/>
            <person name="Woyke T."/>
            <person name="Kerfeld C.A."/>
        </authorList>
    </citation>
    <scope>NUCLEOTIDE SEQUENCE [LARGE SCALE GENOMIC DNA]</scope>
    <source>
        <strain evidence="1 2">PCC 7417</strain>
    </source>
</reference>
<dbReference type="AlphaFoldDB" id="K9X5M9"/>
<dbReference type="Proteomes" id="UP000010475">
    <property type="component" value="Chromosome"/>
</dbReference>
<evidence type="ECO:0000313" key="2">
    <source>
        <dbReference type="Proteomes" id="UP000010475"/>
    </source>
</evidence>
<protein>
    <submittedName>
        <fullName evidence="1">Uncharacterized protein</fullName>
    </submittedName>
</protein>
<proteinExistence type="predicted"/>
<keyword evidence="2" id="KW-1185">Reference proteome</keyword>
<dbReference type="KEGG" id="csg:Cylst_5796"/>
<accession>K9X5M9</accession>